<dbReference type="InterPro" id="IPR029056">
    <property type="entry name" value="Ribokinase-like"/>
</dbReference>
<dbReference type="Gene3D" id="3.40.1190.20">
    <property type="match status" value="1"/>
</dbReference>
<dbReference type="CDD" id="cd01169">
    <property type="entry name" value="HMPP_kinase"/>
    <property type="match status" value="1"/>
</dbReference>
<evidence type="ECO:0000256" key="5">
    <source>
        <dbReference type="ARBA" id="ARBA00012135"/>
    </source>
</evidence>
<dbReference type="InterPro" id="IPR013749">
    <property type="entry name" value="PM/HMP-P_kinase-1"/>
</dbReference>
<evidence type="ECO:0000256" key="15">
    <source>
        <dbReference type="ARBA" id="ARBA00043176"/>
    </source>
</evidence>
<dbReference type="GO" id="GO:0005829">
    <property type="term" value="C:cytosol"/>
    <property type="evidence" value="ECO:0007669"/>
    <property type="project" value="TreeGrafter"/>
</dbReference>
<evidence type="ECO:0000256" key="6">
    <source>
        <dbReference type="ARBA" id="ARBA00012963"/>
    </source>
</evidence>
<evidence type="ECO:0000256" key="9">
    <source>
        <dbReference type="ARBA" id="ARBA00022741"/>
    </source>
</evidence>
<keyword evidence="8 17" id="KW-0808">Transferase</keyword>
<evidence type="ECO:0000313" key="18">
    <source>
        <dbReference type="EMBL" id="PTQ53895.1"/>
    </source>
</evidence>
<dbReference type="EMBL" id="JAHHQF010000043">
    <property type="protein sequence ID" value="MBT9281757.1"/>
    <property type="molecule type" value="Genomic_DNA"/>
</dbReference>
<dbReference type="FunFam" id="3.40.1190.20:FF:000003">
    <property type="entry name" value="Phosphomethylpyrimidine kinase ThiD"/>
    <property type="match status" value="1"/>
</dbReference>
<evidence type="ECO:0000256" key="4">
    <source>
        <dbReference type="ARBA" id="ARBA00009879"/>
    </source>
</evidence>
<evidence type="ECO:0000256" key="11">
    <source>
        <dbReference type="ARBA" id="ARBA00022840"/>
    </source>
</evidence>
<comment type="catalytic activity">
    <reaction evidence="2">
        <text>4-amino-2-methyl-5-(phosphooxymethyl)pyrimidine + ATP = 4-amino-2-methyl-5-(diphosphooxymethyl)pyrimidine + ADP</text>
        <dbReference type="Rhea" id="RHEA:19893"/>
        <dbReference type="ChEBI" id="CHEBI:30616"/>
        <dbReference type="ChEBI" id="CHEBI:57841"/>
        <dbReference type="ChEBI" id="CHEBI:58354"/>
        <dbReference type="ChEBI" id="CHEBI:456216"/>
        <dbReference type="EC" id="2.7.4.7"/>
    </reaction>
</comment>
<evidence type="ECO:0000259" key="16">
    <source>
        <dbReference type="Pfam" id="PF08543"/>
    </source>
</evidence>
<dbReference type="GO" id="GO:0008972">
    <property type="term" value="F:phosphomethylpyrimidine kinase activity"/>
    <property type="evidence" value="ECO:0007669"/>
    <property type="project" value="UniProtKB-EC"/>
</dbReference>
<feature type="domain" description="Pyridoxamine kinase/Phosphomethylpyrimidine kinase" evidence="16">
    <location>
        <begin position="17"/>
        <end position="261"/>
    </location>
</feature>
<dbReference type="EMBL" id="PEBV01000009">
    <property type="protein sequence ID" value="PTQ53895.1"/>
    <property type="molecule type" value="Genomic_DNA"/>
</dbReference>
<dbReference type="RefSeq" id="WP_220677485.1">
    <property type="nucleotide sequence ID" value="NZ_PEBV01000009.1"/>
</dbReference>
<name>A0A2T5GCJ8_HYDSH</name>
<organism evidence="18 19">
    <name type="scientific">Hydrogenibacillus schlegelii</name>
    <name type="common">Bacillus schlegelii</name>
    <dbReference type="NCBI Taxonomy" id="1484"/>
    <lineage>
        <taxon>Bacteria</taxon>
        <taxon>Bacillati</taxon>
        <taxon>Bacillota</taxon>
        <taxon>Bacilli</taxon>
        <taxon>Bacillales</taxon>
        <taxon>Bacillales Family X. Incertae Sedis</taxon>
        <taxon>Hydrogenibacillus</taxon>
    </lineage>
</organism>
<keyword evidence="11" id="KW-0067">ATP-binding</keyword>
<reference evidence="18 19" key="1">
    <citation type="submission" date="2017-08" db="EMBL/GenBank/DDBJ databases">
        <title>Burning lignite coal seam in the remote Altai Mountains harbors a hydrogen-driven thermophilic microbial community.</title>
        <authorList>
            <person name="Kadnikov V.V."/>
            <person name="Mardanov A.V."/>
            <person name="Ivasenko D."/>
            <person name="Beletsky A.V."/>
            <person name="Karnachuk O.V."/>
            <person name="Ravin N.V."/>
        </authorList>
    </citation>
    <scope>NUCLEOTIDE SEQUENCE [LARGE SCALE GENOMIC DNA]</scope>
    <source>
        <strain evidence="18">AL33</strain>
    </source>
</reference>
<dbReference type="GO" id="GO:0009228">
    <property type="term" value="P:thiamine biosynthetic process"/>
    <property type="evidence" value="ECO:0007669"/>
    <property type="project" value="UniProtKB-KW"/>
</dbReference>
<evidence type="ECO:0000313" key="19">
    <source>
        <dbReference type="Proteomes" id="UP000244180"/>
    </source>
</evidence>
<reference evidence="17" key="2">
    <citation type="journal article" date="2021" name="Microbiology">
        <title>Metagenomic Analysis of the Microbial Community in the Underground Coal Fire Area (Kemerovo Region, Russia) Revealed Predominance of Thermophilic Members of the Phyla Deinococcus-thermus, Aquificae, and Firmicutes.</title>
        <authorList>
            <person name="Kadnikov V."/>
            <person name="Mardanov A.V."/>
            <person name="Beletsky A.V."/>
            <person name="Karnachuk O.V."/>
            <person name="Ravin N.V."/>
        </authorList>
    </citation>
    <scope>NUCLEOTIDE SEQUENCE</scope>
    <source>
        <strain evidence="17">RBS10-49</strain>
    </source>
</reference>
<protein>
    <recommendedName>
        <fullName evidence="7">Hydroxymethylpyrimidine/phosphomethylpyrimidine kinase</fullName>
        <ecNumber evidence="5">2.7.1.49</ecNumber>
        <ecNumber evidence="6">2.7.4.7</ecNumber>
    </recommendedName>
    <alternativeName>
        <fullName evidence="14">Hydroxymethylpyrimidine kinase</fullName>
    </alternativeName>
    <alternativeName>
        <fullName evidence="15">Hydroxymethylpyrimidine phosphate kinase</fullName>
    </alternativeName>
</protein>
<evidence type="ECO:0000256" key="14">
    <source>
        <dbReference type="ARBA" id="ARBA00042102"/>
    </source>
</evidence>
<dbReference type="GO" id="GO:0005524">
    <property type="term" value="F:ATP binding"/>
    <property type="evidence" value="ECO:0007669"/>
    <property type="project" value="UniProtKB-KW"/>
</dbReference>
<dbReference type="InterPro" id="IPR004399">
    <property type="entry name" value="HMP/HMP-P_kinase_dom"/>
</dbReference>
<comment type="similarity">
    <text evidence="4">Belongs to the ThiD family.</text>
</comment>
<evidence type="ECO:0000256" key="8">
    <source>
        <dbReference type="ARBA" id="ARBA00022679"/>
    </source>
</evidence>
<comment type="catalytic activity">
    <reaction evidence="1">
        <text>4-amino-5-hydroxymethyl-2-methylpyrimidine + ATP = 4-amino-2-methyl-5-(phosphooxymethyl)pyrimidine + ADP + H(+)</text>
        <dbReference type="Rhea" id="RHEA:23096"/>
        <dbReference type="ChEBI" id="CHEBI:15378"/>
        <dbReference type="ChEBI" id="CHEBI:16892"/>
        <dbReference type="ChEBI" id="CHEBI:30616"/>
        <dbReference type="ChEBI" id="CHEBI:58354"/>
        <dbReference type="ChEBI" id="CHEBI:456216"/>
        <dbReference type="EC" id="2.7.1.49"/>
    </reaction>
</comment>
<dbReference type="EC" id="2.7.4.7" evidence="6"/>
<keyword evidence="12" id="KW-0784">Thiamine biosynthesis</keyword>
<evidence type="ECO:0000256" key="7">
    <source>
        <dbReference type="ARBA" id="ARBA00019161"/>
    </source>
</evidence>
<sequence length="288" mass="30164">MRSGTPVARALTIAGSDSGGGAGIQADLKTFFALGVFGMSAITAVTAQNTRDVTGVYPLSPEAVAAQIDAVADDLGVDAAKTGMLFSRAIIEAVAERVRKHRIERLVVDPVMVAKGGAPLLQDEAVQAYLDAILPLALVVTPNLPEAERLTGRAIRTRADKLRAAEALYSRGARHVVIKGGHEEGPVVEDVFFDGARAVVFKKKRTATKNTHGTGCTFSAAIAAELAKGADVFQAVFTAERFIDAAIRSALPLGSGHGPTNHWAYGALRPAATLSAEAAPEVEWEDVQ</sequence>
<dbReference type="GO" id="GO:0008902">
    <property type="term" value="F:hydroxymethylpyrimidine kinase activity"/>
    <property type="evidence" value="ECO:0007669"/>
    <property type="project" value="UniProtKB-EC"/>
</dbReference>
<dbReference type="NCBIfam" id="TIGR00097">
    <property type="entry name" value="HMP-P_kinase"/>
    <property type="match status" value="1"/>
</dbReference>
<dbReference type="Proteomes" id="UP000748108">
    <property type="component" value="Unassembled WGS sequence"/>
</dbReference>
<accession>A0A2T5GCJ8</accession>
<evidence type="ECO:0000256" key="1">
    <source>
        <dbReference type="ARBA" id="ARBA00000151"/>
    </source>
</evidence>
<dbReference type="PANTHER" id="PTHR20858:SF17">
    <property type="entry name" value="HYDROXYMETHYLPYRIMIDINE_PHOSPHOMETHYLPYRIMIDINE KINASE THI20-RELATED"/>
    <property type="match status" value="1"/>
</dbReference>
<dbReference type="Proteomes" id="UP000244180">
    <property type="component" value="Unassembled WGS sequence"/>
</dbReference>
<evidence type="ECO:0000256" key="10">
    <source>
        <dbReference type="ARBA" id="ARBA00022777"/>
    </source>
</evidence>
<keyword evidence="10 18" id="KW-0418">Kinase</keyword>
<comment type="pathway">
    <text evidence="13">Cofactor biosynthesis; thiamine diphosphate biosynthesis; 4-amino-2-methyl-5-diphosphomethylpyrimidine from 5-amino-1-(5-phospho-D-ribosyl)imidazole: step 2/3.</text>
</comment>
<evidence type="ECO:0000256" key="3">
    <source>
        <dbReference type="ARBA" id="ARBA00004769"/>
    </source>
</evidence>
<evidence type="ECO:0000256" key="12">
    <source>
        <dbReference type="ARBA" id="ARBA00022977"/>
    </source>
</evidence>
<dbReference type="EC" id="2.7.1.49" evidence="5"/>
<dbReference type="SUPFAM" id="SSF53613">
    <property type="entry name" value="Ribokinase-like"/>
    <property type="match status" value="1"/>
</dbReference>
<dbReference type="Pfam" id="PF08543">
    <property type="entry name" value="Phos_pyr_kin"/>
    <property type="match status" value="1"/>
</dbReference>
<dbReference type="AlphaFoldDB" id="A0A2T5GCJ8"/>
<proteinExistence type="inferred from homology"/>
<comment type="pathway">
    <text evidence="3">Cofactor biosynthesis; thiamine diphosphate biosynthesis; 4-amino-2-methyl-5-diphosphomethylpyrimidine from 5-amino-1-(5-phospho-D-ribosyl)imidazole: step 3/3.</text>
</comment>
<keyword evidence="9" id="KW-0547">Nucleotide-binding</keyword>
<evidence type="ECO:0000256" key="2">
    <source>
        <dbReference type="ARBA" id="ARBA00000565"/>
    </source>
</evidence>
<comment type="caution">
    <text evidence="18">The sequence shown here is derived from an EMBL/GenBank/DDBJ whole genome shotgun (WGS) entry which is preliminary data.</text>
</comment>
<evidence type="ECO:0000256" key="13">
    <source>
        <dbReference type="ARBA" id="ARBA00037917"/>
    </source>
</evidence>
<evidence type="ECO:0000313" key="17">
    <source>
        <dbReference type="EMBL" id="MBT9281757.1"/>
    </source>
</evidence>
<dbReference type="PANTHER" id="PTHR20858">
    <property type="entry name" value="PHOSPHOMETHYLPYRIMIDINE KINASE"/>
    <property type="match status" value="1"/>
</dbReference>
<gene>
    <name evidence="17" type="primary">thiD</name>
    <name evidence="18" type="ORF">HSCHL_1269</name>
    <name evidence="17" type="ORF">KM312_03735</name>
</gene>